<dbReference type="EMBL" id="ASVY01000003">
    <property type="protein sequence ID" value="EOT59753.1"/>
    <property type="molecule type" value="Genomic_DNA"/>
</dbReference>
<dbReference type="Pfam" id="PF06030">
    <property type="entry name" value="WxLIP_PGBD"/>
    <property type="match status" value="1"/>
</dbReference>
<keyword evidence="1" id="KW-0472">Membrane</keyword>
<keyword evidence="2" id="KW-0732">Signal</keyword>
<dbReference type="Proteomes" id="UP000013858">
    <property type="component" value="Unassembled WGS sequence"/>
</dbReference>
<keyword evidence="1" id="KW-1133">Transmembrane helix</keyword>
<evidence type="ECO:0000313" key="7">
    <source>
        <dbReference type="Proteomes" id="UP000013858"/>
    </source>
</evidence>
<comment type="caution">
    <text evidence="5">The sequence shown here is derived from an EMBL/GenBank/DDBJ whole genome shotgun (WGS) entry which is preliminary data.</text>
</comment>
<dbReference type="EMBL" id="AJAR01000013">
    <property type="protein sequence ID" value="EOH98240.1"/>
    <property type="molecule type" value="Genomic_DNA"/>
</dbReference>
<evidence type="ECO:0000256" key="2">
    <source>
        <dbReference type="SAM" id="SignalP"/>
    </source>
</evidence>
<name>R2SSL4_9ENTE</name>
<organism evidence="5 7">
    <name type="scientific">Enterococcus haemoperoxidus ATCC BAA-382</name>
    <dbReference type="NCBI Taxonomy" id="1158608"/>
    <lineage>
        <taxon>Bacteria</taxon>
        <taxon>Bacillati</taxon>
        <taxon>Bacillota</taxon>
        <taxon>Bacilli</taxon>
        <taxon>Lactobacillales</taxon>
        <taxon>Enterococcaceae</taxon>
        <taxon>Enterococcus</taxon>
    </lineage>
</organism>
<dbReference type="OrthoDB" id="2148359at2"/>
<evidence type="ECO:0000256" key="1">
    <source>
        <dbReference type="SAM" id="Phobius"/>
    </source>
</evidence>
<evidence type="ECO:0000313" key="5">
    <source>
        <dbReference type="EMBL" id="EOH98240.1"/>
    </source>
</evidence>
<protein>
    <submittedName>
        <fullName evidence="5">Uncharacterized protein</fullName>
    </submittedName>
</protein>
<evidence type="ECO:0000259" key="3">
    <source>
        <dbReference type="Pfam" id="PF06030"/>
    </source>
</evidence>
<dbReference type="PATRIC" id="fig|1158608.3.peg.1396"/>
<feature type="domain" description="WxL Interacting Protein host binding" evidence="4">
    <location>
        <begin position="170"/>
        <end position="306"/>
    </location>
</feature>
<evidence type="ECO:0000259" key="4">
    <source>
        <dbReference type="Pfam" id="PF11797"/>
    </source>
</evidence>
<dbReference type="STRING" id="155618.RV06_GL000050"/>
<dbReference type="InterPro" id="IPR010317">
    <property type="entry name" value="WxLIP_PGBD"/>
</dbReference>
<keyword evidence="8" id="KW-1185">Reference proteome</keyword>
<accession>R2SSL4</accession>
<keyword evidence="1" id="KW-0812">Transmembrane</keyword>
<reference evidence="6 8" key="2">
    <citation type="submission" date="2013-03" db="EMBL/GenBank/DDBJ databases">
        <title>The Genome Sequence of Enterococcus haemoperoxidus BAA-382 (PacBio/Illumina hybrid assembly).</title>
        <authorList>
            <consortium name="The Broad Institute Genomics Platform"/>
            <consortium name="The Broad Institute Genome Sequencing Center for Infectious Disease"/>
            <person name="Earl A."/>
            <person name="Russ C."/>
            <person name="Gilmore M."/>
            <person name="Surin D."/>
            <person name="Walker B."/>
            <person name="Young S."/>
            <person name="Zeng Q."/>
            <person name="Gargeya S."/>
            <person name="Fitzgerald M."/>
            <person name="Haas B."/>
            <person name="Abouelleil A."/>
            <person name="Allen A.W."/>
            <person name="Alvarado L."/>
            <person name="Arachchi H.M."/>
            <person name="Berlin A.M."/>
            <person name="Chapman S.B."/>
            <person name="Gainer-Dewar J."/>
            <person name="Goldberg J."/>
            <person name="Griggs A."/>
            <person name="Gujja S."/>
            <person name="Hansen M."/>
            <person name="Howarth C."/>
            <person name="Imamovic A."/>
            <person name="Ireland A."/>
            <person name="Larimer J."/>
            <person name="McCowan C."/>
            <person name="Murphy C."/>
            <person name="Pearson M."/>
            <person name="Poon T.W."/>
            <person name="Priest M."/>
            <person name="Roberts A."/>
            <person name="Saif S."/>
            <person name="Shea T."/>
            <person name="Sisk P."/>
            <person name="Sykes S."/>
            <person name="Wortman J."/>
            <person name="Nusbaum C."/>
            <person name="Birren B."/>
        </authorList>
    </citation>
    <scope>NUCLEOTIDE SEQUENCE [LARGE SCALE GENOMIC DNA]</scope>
    <source>
        <strain evidence="6 8">ATCC BAA-382</strain>
    </source>
</reference>
<proteinExistence type="predicted"/>
<dbReference type="Proteomes" id="UP000014197">
    <property type="component" value="Unassembled WGS sequence"/>
</dbReference>
<dbReference type="RefSeq" id="WP_010761627.1">
    <property type="nucleotide sequence ID" value="NZ_KB946316.1"/>
</dbReference>
<evidence type="ECO:0000313" key="8">
    <source>
        <dbReference type="Proteomes" id="UP000014197"/>
    </source>
</evidence>
<gene>
    <name evidence="6" type="ORF">I583_02388</name>
    <name evidence="5" type="ORF">UAW_01421</name>
</gene>
<dbReference type="InterPro" id="IPR021759">
    <property type="entry name" value="WxLIP_HBD"/>
</dbReference>
<feature type="signal peptide" evidence="2">
    <location>
        <begin position="1"/>
        <end position="27"/>
    </location>
</feature>
<sequence length="361" mass="40789">MKKRATIFLLSLIYIASFVFPTQLAYANDSKKQEGQKNPLGFSYKVIKPENQKNPQVGYYDLRMMPGQKQTVQIDLTNDGDQEVEVEVSINGAKTNGNGVIEYGPSAIDNDKSLKYDFKDIVKGEESVKLPPKTTVPLKLAITMPDSSYDGMISGGIEMKRHISKQEQEKQKGVVNEYAFLVGMVLTETDTVVQPELKLNKVYAGLSNYRNSIFVNLSNIKAAILDDLTLDVQIMSKESDSVIYDTKKAGMRFAPNSMMDFPISMNGEKMVPGKYRAHVRATSQDRKWEWDEEFTITDEDADKYNKQDVNLVQEQGINWKLIIPIVAGIFILGLIIFFVVRMLNKKRAAKKKNAKKNNKSK</sequence>
<reference evidence="5 7" key="1">
    <citation type="submission" date="2013-02" db="EMBL/GenBank/DDBJ databases">
        <title>The Genome Sequence of Enterococcus haemoperoxidus BAA-382.</title>
        <authorList>
            <consortium name="The Broad Institute Genome Sequencing Platform"/>
            <consortium name="The Broad Institute Genome Sequencing Center for Infectious Disease"/>
            <person name="Earl A.M."/>
            <person name="Gilmore M.S."/>
            <person name="Lebreton F."/>
            <person name="Walker B."/>
            <person name="Young S.K."/>
            <person name="Zeng Q."/>
            <person name="Gargeya S."/>
            <person name="Fitzgerald M."/>
            <person name="Haas B."/>
            <person name="Abouelleil A."/>
            <person name="Alvarado L."/>
            <person name="Arachchi H.M."/>
            <person name="Berlin A.M."/>
            <person name="Chapman S.B."/>
            <person name="Dewar J."/>
            <person name="Goldberg J."/>
            <person name="Griggs A."/>
            <person name="Gujja S."/>
            <person name="Hansen M."/>
            <person name="Howarth C."/>
            <person name="Imamovic A."/>
            <person name="Larimer J."/>
            <person name="McCowan C."/>
            <person name="Murphy C."/>
            <person name="Neiman D."/>
            <person name="Pearson M."/>
            <person name="Priest M."/>
            <person name="Roberts A."/>
            <person name="Saif S."/>
            <person name="Shea T."/>
            <person name="Sisk P."/>
            <person name="Sykes S."/>
            <person name="Wortman J."/>
            <person name="Nusbaum C."/>
            <person name="Birren B."/>
        </authorList>
    </citation>
    <scope>NUCLEOTIDE SEQUENCE [LARGE SCALE GENOMIC DNA]</scope>
    <source>
        <strain evidence="5 7">ATCC BAA-382</strain>
    </source>
</reference>
<dbReference type="eggNOG" id="COG4072">
    <property type="taxonomic scope" value="Bacteria"/>
</dbReference>
<feature type="chain" id="PRO_5004365712" evidence="2">
    <location>
        <begin position="28"/>
        <end position="361"/>
    </location>
</feature>
<feature type="transmembrane region" description="Helical" evidence="1">
    <location>
        <begin position="321"/>
        <end position="343"/>
    </location>
</feature>
<dbReference type="Pfam" id="PF11797">
    <property type="entry name" value="WxLIP_HBD"/>
    <property type="match status" value="1"/>
</dbReference>
<evidence type="ECO:0000313" key="6">
    <source>
        <dbReference type="EMBL" id="EOT59753.1"/>
    </source>
</evidence>
<feature type="domain" description="WxL Interacting Protein peptidoglycan binding" evidence="3">
    <location>
        <begin position="42"/>
        <end position="160"/>
    </location>
</feature>
<dbReference type="AlphaFoldDB" id="R2SSL4"/>